<name>B6BM35_SULGG</name>
<keyword evidence="4" id="KW-0378">Hydrolase</keyword>
<evidence type="ECO:0000256" key="3">
    <source>
        <dbReference type="ARBA" id="ARBA00022729"/>
    </source>
</evidence>
<sequence length="173" mass="20116">MIRLTLIISLILIFNGCSTKHLRQHSKPQEEIQNITSKPKAIPSYKPKNKNWITTALYNEYKKWYKTPHKLGGINTNGLDCSSLIQIVYRDAFSISLPRTTKDQVKQGYLISRNSTKEGDLVFFKTGFNKRHAGIIIEEDKFMHTSKKYGVSISSMSNPYWKSRYWQSRRVLP</sequence>
<accession>B6BM35</accession>
<dbReference type="GO" id="GO:0008234">
    <property type="term" value="F:cysteine-type peptidase activity"/>
    <property type="evidence" value="ECO:0007669"/>
    <property type="project" value="UniProtKB-KW"/>
</dbReference>
<dbReference type="Gene3D" id="3.90.1720.10">
    <property type="entry name" value="endopeptidase domain like (from Nostoc punctiforme)"/>
    <property type="match status" value="1"/>
</dbReference>
<proteinExistence type="inferred from homology"/>
<dbReference type="EMBL" id="AFRZ01000001">
    <property type="protein sequence ID" value="EHP29389.1"/>
    <property type="molecule type" value="Genomic_DNA"/>
</dbReference>
<dbReference type="InterPro" id="IPR052062">
    <property type="entry name" value="Murein_DD/LD_carboxypeptidase"/>
</dbReference>
<evidence type="ECO:0000313" key="7">
    <source>
        <dbReference type="EMBL" id="EHP29389.1"/>
    </source>
</evidence>
<dbReference type="AlphaFoldDB" id="B6BM35"/>
<dbReference type="PANTHER" id="PTHR47360">
    <property type="entry name" value="MUREIN DD-ENDOPEPTIDASE MEPS/MUREIN LD-CARBOXYPEPTIDASE"/>
    <property type="match status" value="1"/>
</dbReference>
<dbReference type="RefSeq" id="WP_008338883.1">
    <property type="nucleotide sequence ID" value="NZ_AFRZ01000001.1"/>
</dbReference>
<protein>
    <submittedName>
        <fullName evidence="7">Lipoprotein containing NLP/P60 domain</fullName>
    </submittedName>
</protein>
<dbReference type="Pfam" id="PF00877">
    <property type="entry name" value="NLPC_P60"/>
    <property type="match status" value="1"/>
</dbReference>
<dbReference type="OrthoDB" id="9807055at2"/>
<dbReference type="eggNOG" id="COG0791">
    <property type="taxonomic scope" value="Bacteria"/>
</dbReference>
<dbReference type="InterPro" id="IPR038765">
    <property type="entry name" value="Papain-like_cys_pep_sf"/>
</dbReference>
<dbReference type="PATRIC" id="fig|929558.5.peg.861"/>
<gene>
    <name evidence="7" type="ORF">SMGD1_0862</name>
</gene>
<dbReference type="SUPFAM" id="SSF54001">
    <property type="entry name" value="Cysteine proteinases"/>
    <property type="match status" value="1"/>
</dbReference>
<organism evidence="7 8">
    <name type="scientific">Sulfurimonas gotlandica (strain DSM 19862 / JCM 16533 / GD1)</name>
    <dbReference type="NCBI Taxonomy" id="929558"/>
    <lineage>
        <taxon>Bacteria</taxon>
        <taxon>Pseudomonadati</taxon>
        <taxon>Campylobacterota</taxon>
        <taxon>Epsilonproteobacteria</taxon>
        <taxon>Campylobacterales</taxon>
        <taxon>Sulfurimonadaceae</taxon>
        <taxon>Sulfurimonas</taxon>
    </lineage>
</organism>
<evidence type="ECO:0000256" key="4">
    <source>
        <dbReference type="ARBA" id="ARBA00022801"/>
    </source>
</evidence>
<dbReference type="GO" id="GO:0006508">
    <property type="term" value="P:proteolysis"/>
    <property type="evidence" value="ECO:0007669"/>
    <property type="project" value="UniProtKB-KW"/>
</dbReference>
<dbReference type="PROSITE" id="PS51935">
    <property type="entry name" value="NLPC_P60"/>
    <property type="match status" value="1"/>
</dbReference>
<evidence type="ECO:0000259" key="6">
    <source>
        <dbReference type="PROSITE" id="PS51935"/>
    </source>
</evidence>
<evidence type="ECO:0000256" key="5">
    <source>
        <dbReference type="ARBA" id="ARBA00022807"/>
    </source>
</evidence>
<comment type="similarity">
    <text evidence="1">Belongs to the peptidase C40 family.</text>
</comment>
<dbReference type="PANTHER" id="PTHR47360:SF1">
    <property type="entry name" value="ENDOPEPTIDASE NLPC-RELATED"/>
    <property type="match status" value="1"/>
</dbReference>
<comment type="caution">
    <text evidence="7">The sequence shown here is derived from an EMBL/GenBank/DDBJ whole genome shotgun (WGS) entry which is preliminary data.</text>
</comment>
<dbReference type="HOGENOM" id="CLU_016043_9_1_7"/>
<dbReference type="STRING" id="929558.SMGD1_0862"/>
<reference evidence="7 8" key="1">
    <citation type="journal article" date="2012" name="Proc. Natl. Acad. Sci. U.S.A.">
        <title>Genome and physiology of a model Epsilonproteobacterium responsible for sulfide detoxification in marine oxygen depletion zones.</title>
        <authorList>
            <person name="Grote J."/>
            <person name="Schott T."/>
            <person name="Bruckner C.G."/>
            <person name="Glockner F.O."/>
            <person name="Jost G."/>
            <person name="Teeling H."/>
            <person name="Labrenz M."/>
            <person name="Jurgens K."/>
        </authorList>
    </citation>
    <scope>NUCLEOTIDE SEQUENCE [LARGE SCALE GENOMIC DNA]</scope>
    <source>
        <strain evidence="7 8">GD1</strain>
    </source>
</reference>
<keyword evidence="5" id="KW-0788">Thiol protease</keyword>
<evidence type="ECO:0000256" key="2">
    <source>
        <dbReference type="ARBA" id="ARBA00022670"/>
    </source>
</evidence>
<dbReference type="Proteomes" id="UP000006431">
    <property type="component" value="Unassembled WGS sequence"/>
</dbReference>
<keyword evidence="7" id="KW-0449">Lipoprotein</keyword>
<keyword evidence="3" id="KW-0732">Signal</keyword>
<evidence type="ECO:0000313" key="8">
    <source>
        <dbReference type="Proteomes" id="UP000006431"/>
    </source>
</evidence>
<feature type="domain" description="NlpC/P60" evidence="6">
    <location>
        <begin position="51"/>
        <end position="172"/>
    </location>
</feature>
<keyword evidence="2" id="KW-0645">Protease</keyword>
<dbReference type="InterPro" id="IPR000064">
    <property type="entry name" value="NLP_P60_dom"/>
</dbReference>
<accession>H1FX79</accession>
<keyword evidence="8" id="KW-1185">Reference proteome</keyword>
<evidence type="ECO:0000256" key="1">
    <source>
        <dbReference type="ARBA" id="ARBA00007074"/>
    </source>
</evidence>